<name>A0A6G1H3W2_9PEZI</name>
<dbReference type="GO" id="GO:0005634">
    <property type="term" value="C:nucleus"/>
    <property type="evidence" value="ECO:0007669"/>
    <property type="project" value="TreeGrafter"/>
</dbReference>
<dbReference type="InterPro" id="IPR051061">
    <property type="entry name" value="Zinc_finger_trans_reg"/>
</dbReference>
<sequence length="683" mass="74471">MSNAFGGFQNPSIAIQQSTPTPQNSFAYPQQSVLADGTDNNYNWSYDDASQFSTGSYQAADASQRGRPQQRMQSSPAVRSSPLTAQYGRSQPGGFYAQSQSVTSAPHSYTQIADESSRVFSNHLPTPTQTPIQESFPASYQNSTPQTFDTTMSAHMAMKQALMDQQANEDDIPGFAHSSRHSVSSFGDHSPATPHTTHGEETDDGFKVPTHGETLLLEPDGWMAEYLQLDDASGLPDTSRTVPRFERTVSDILQDELYTPMPAPINTSAAIKSKNPTLLSPFRNVVNERLQAANDARSQSPSSQGSRAVSPFRHGSPLAPTNNTFGVPQQRLGTAAQAKNRQKAMADAEMMRQQMKQQPAESKTISPKEAMLDYHESEEDSKMPLFPESESTDYQQQFNNSQNFDDASISKFELRSDQGFGSANMATSGAQTWTHNPRRQSSSSYTTTTAPPQSSFNFIAPAGPGNMHVGPFSASQNYRPTNAMASSSEETPEFPAHLTSMESSASEAAPPSSNNSNGQAATSHPNNDLTSRPAQATADTGTYTCTYHGCSLRFETPQKLQKHKREGHRQNANATTSSPTSVSASGSGMTSAALLARNSQAGPHRCDRINPTTGKPCGTVFSRPYDLTRHEDTIHNARKQKVRCALCVEEKTFSRNDALTRHLRVVHPEVDFPGKHRRRGGHD</sequence>
<dbReference type="PANTHER" id="PTHR46179:SF19">
    <property type="entry name" value="C2H2 FINGER DOMAIN TRANSCRIPTION FACTOR (EUROFUNG)-RELATED"/>
    <property type="match status" value="1"/>
</dbReference>
<keyword evidence="5" id="KW-1185">Reference proteome</keyword>
<feature type="region of interest" description="Disordered" evidence="2">
    <location>
        <begin position="1"/>
        <end position="110"/>
    </location>
</feature>
<feature type="region of interest" description="Disordered" evidence="2">
    <location>
        <begin position="420"/>
        <end position="534"/>
    </location>
</feature>
<feature type="compositionally biased region" description="Polar residues" evidence="2">
    <location>
        <begin position="518"/>
        <end position="534"/>
    </location>
</feature>
<feature type="region of interest" description="Disordered" evidence="2">
    <location>
        <begin position="374"/>
        <end position="393"/>
    </location>
</feature>
<feature type="compositionally biased region" description="Low complexity" evidence="2">
    <location>
        <begin position="502"/>
        <end position="517"/>
    </location>
</feature>
<feature type="compositionally biased region" description="Low complexity" evidence="2">
    <location>
        <begin position="440"/>
        <end position="455"/>
    </location>
</feature>
<feature type="compositionally biased region" description="Polar residues" evidence="2">
    <location>
        <begin position="97"/>
        <end position="110"/>
    </location>
</feature>
<evidence type="ECO:0000256" key="1">
    <source>
        <dbReference type="PROSITE-ProRule" id="PRU00042"/>
    </source>
</evidence>
<feature type="compositionally biased region" description="Polar residues" evidence="2">
    <location>
        <begin position="296"/>
        <end position="307"/>
    </location>
</feature>
<gene>
    <name evidence="4" type="ORF">K402DRAFT_329772</name>
</gene>
<keyword evidence="1" id="KW-0862">Zinc</keyword>
<dbReference type="PROSITE" id="PS50157">
    <property type="entry name" value="ZINC_FINGER_C2H2_2"/>
    <property type="match status" value="2"/>
</dbReference>
<evidence type="ECO:0000259" key="3">
    <source>
        <dbReference type="PROSITE" id="PS50157"/>
    </source>
</evidence>
<feature type="domain" description="C2H2-type" evidence="3">
    <location>
        <begin position="604"/>
        <end position="640"/>
    </location>
</feature>
<dbReference type="PROSITE" id="PS00028">
    <property type="entry name" value="ZINC_FINGER_C2H2_1"/>
    <property type="match status" value="1"/>
</dbReference>
<keyword evidence="1" id="KW-0479">Metal-binding</keyword>
<evidence type="ECO:0000313" key="4">
    <source>
        <dbReference type="EMBL" id="KAF1987901.1"/>
    </source>
</evidence>
<dbReference type="GO" id="GO:0008270">
    <property type="term" value="F:zinc ion binding"/>
    <property type="evidence" value="ECO:0007669"/>
    <property type="project" value="UniProtKB-KW"/>
</dbReference>
<feature type="compositionally biased region" description="Low complexity" evidence="2">
    <location>
        <begin position="572"/>
        <end position="587"/>
    </location>
</feature>
<feature type="compositionally biased region" description="Polar residues" evidence="2">
    <location>
        <begin position="420"/>
        <end position="435"/>
    </location>
</feature>
<feature type="region of interest" description="Disordered" evidence="2">
    <location>
        <begin position="170"/>
        <end position="207"/>
    </location>
</feature>
<feature type="compositionally biased region" description="Polar residues" evidence="2">
    <location>
        <begin position="66"/>
        <end position="89"/>
    </location>
</feature>
<feature type="region of interest" description="Disordered" evidence="2">
    <location>
        <begin position="558"/>
        <end position="590"/>
    </location>
</feature>
<dbReference type="PANTHER" id="PTHR46179">
    <property type="entry name" value="ZINC FINGER PROTEIN"/>
    <property type="match status" value="1"/>
</dbReference>
<feature type="compositionally biased region" description="Polar residues" evidence="2">
    <location>
        <begin position="473"/>
        <end position="489"/>
    </location>
</feature>
<dbReference type="SMART" id="SM00355">
    <property type="entry name" value="ZnF_C2H2"/>
    <property type="match status" value="3"/>
</dbReference>
<feature type="region of interest" description="Disordered" evidence="2">
    <location>
        <begin position="293"/>
        <end position="367"/>
    </location>
</feature>
<evidence type="ECO:0000313" key="5">
    <source>
        <dbReference type="Proteomes" id="UP000800041"/>
    </source>
</evidence>
<organism evidence="4 5">
    <name type="scientific">Aulographum hederae CBS 113979</name>
    <dbReference type="NCBI Taxonomy" id="1176131"/>
    <lineage>
        <taxon>Eukaryota</taxon>
        <taxon>Fungi</taxon>
        <taxon>Dikarya</taxon>
        <taxon>Ascomycota</taxon>
        <taxon>Pezizomycotina</taxon>
        <taxon>Dothideomycetes</taxon>
        <taxon>Pleosporomycetidae</taxon>
        <taxon>Aulographales</taxon>
        <taxon>Aulographaceae</taxon>
    </lineage>
</organism>
<feature type="compositionally biased region" description="Basic and acidic residues" evidence="2">
    <location>
        <begin position="197"/>
        <end position="206"/>
    </location>
</feature>
<feature type="compositionally biased region" description="Polar residues" evidence="2">
    <location>
        <begin position="1"/>
        <end position="57"/>
    </location>
</feature>
<proteinExistence type="predicted"/>
<dbReference type="GO" id="GO:0006357">
    <property type="term" value="P:regulation of transcription by RNA polymerase II"/>
    <property type="evidence" value="ECO:0007669"/>
    <property type="project" value="TreeGrafter"/>
</dbReference>
<dbReference type="InterPro" id="IPR013087">
    <property type="entry name" value="Znf_C2H2_type"/>
</dbReference>
<evidence type="ECO:0000256" key="2">
    <source>
        <dbReference type="SAM" id="MobiDB-lite"/>
    </source>
</evidence>
<dbReference type="AlphaFoldDB" id="A0A6G1H3W2"/>
<dbReference type="OrthoDB" id="7295497at2759"/>
<feature type="domain" description="C2H2-type" evidence="3">
    <location>
        <begin position="543"/>
        <end position="573"/>
    </location>
</feature>
<dbReference type="Gene3D" id="3.30.160.60">
    <property type="entry name" value="Classic Zinc Finger"/>
    <property type="match status" value="1"/>
</dbReference>
<dbReference type="Proteomes" id="UP000800041">
    <property type="component" value="Unassembled WGS sequence"/>
</dbReference>
<reference evidence="4" key="1">
    <citation type="journal article" date="2020" name="Stud. Mycol.">
        <title>101 Dothideomycetes genomes: a test case for predicting lifestyles and emergence of pathogens.</title>
        <authorList>
            <person name="Haridas S."/>
            <person name="Albert R."/>
            <person name="Binder M."/>
            <person name="Bloem J."/>
            <person name="Labutti K."/>
            <person name="Salamov A."/>
            <person name="Andreopoulos B."/>
            <person name="Baker S."/>
            <person name="Barry K."/>
            <person name="Bills G."/>
            <person name="Bluhm B."/>
            <person name="Cannon C."/>
            <person name="Castanera R."/>
            <person name="Culley D."/>
            <person name="Daum C."/>
            <person name="Ezra D."/>
            <person name="Gonzalez J."/>
            <person name="Henrissat B."/>
            <person name="Kuo A."/>
            <person name="Liang C."/>
            <person name="Lipzen A."/>
            <person name="Lutzoni F."/>
            <person name="Magnuson J."/>
            <person name="Mondo S."/>
            <person name="Nolan M."/>
            <person name="Ohm R."/>
            <person name="Pangilinan J."/>
            <person name="Park H.-J."/>
            <person name="Ramirez L."/>
            <person name="Alfaro M."/>
            <person name="Sun H."/>
            <person name="Tritt A."/>
            <person name="Yoshinaga Y."/>
            <person name="Zwiers L.-H."/>
            <person name="Turgeon B."/>
            <person name="Goodwin S."/>
            <person name="Spatafora J."/>
            <person name="Crous P."/>
            <person name="Grigoriev I."/>
        </authorList>
    </citation>
    <scope>NUCLEOTIDE SEQUENCE</scope>
    <source>
        <strain evidence="4">CBS 113979</strain>
    </source>
</reference>
<protein>
    <recommendedName>
        <fullName evidence="3">C2H2-type domain-containing protein</fullName>
    </recommendedName>
</protein>
<accession>A0A6G1H3W2</accession>
<dbReference type="EMBL" id="ML977150">
    <property type="protein sequence ID" value="KAF1987901.1"/>
    <property type="molecule type" value="Genomic_DNA"/>
</dbReference>
<keyword evidence="1" id="KW-0863">Zinc-finger</keyword>
<feature type="compositionally biased region" description="Polar residues" evidence="2">
    <location>
        <begin position="354"/>
        <end position="365"/>
    </location>
</feature>